<dbReference type="RefSeq" id="WP_014402284.1">
    <property type="nucleotide sequence ID" value="NC_017033.1"/>
</dbReference>
<dbReference type="eggNOG" id="COG3225">
    <property type="taxonomic scope" value="Bacteria"/>
</dbReference>
<evidence type="ECO:0000313" key="4">
    <source>
        <dbReference type="EMBL" id="AFC85278.1"/>
    </source>
</evidence>
<proteinExistence type="predicted"/>
<feature type="transmembrane region" description="Helical" evidence="1">
    <location>
        <begin position="12"/>
        <end position="31"/>
    </location>
</feature>
<dbReference type="InterPro" id="IPR019196">
    <property type="entry name" value="ABC_transp_unknown"/>
</dbReference>
<keyword evidence="1" id="KW-0812">Transmembrane</keyword>
<dbReference type="Proteomes" id="UP000005234">
    <property type="component" value="Chromosome"/>
</dbReference>
<evidence type="ECO:0000313" key="5">
    <source>
        <dbReference type="Proteomes" id="UP000005234"/>
    </source>
</evidence>
<accession>H8KZZ7</accession>
<name>H8KZZ7_FRAAD</name>
<dbReference type="HOGENOM" id="CLU_029700_0_0_6"/>
<dbReference type="OrthoDB" id="9777219at2"/>
<evidence type="ECO:0000259" key="2">
    <source>
        <dbReference type="Pfam" id="PF09822"/>
    </source>
</evidence>
<dbReference type="STRING" id="767434.Fraau_0807"/>
<reference evidence="4" key="1">
    <citation type="submission" date="2012-02" db="EMBL/GenBank/DDBJ databases">
        <title>The complete genome of Frateuria aurantia DSM 6220.</title>
        <authorList>
            <consortium name="US DOE Joint Genome Institute (JGI-PGF)"/>
            <person name="Lucas S."/>
            <person name="Copeland A."/>
            <person name="Lapidus A."/>
            <person name="Glavina del Rio T."/>
            <person name="Dalin E."/>
            <person name="Tice H."/>
            <person name="Bruce D."/>
            <person name="Goodwin L."/>
            <person name="Pitluck S."/>
            <person name="Peters L."/>
            <person name="Ovchinnikova G."/>
            <person name="Teshima H."/>
            <person name="Kyrpides N."/>
            <person name="Mavromatis K."/>
            <person name="Ivanova N."/>
            <person name="Brettin T."/>
            <person name="Detter J.C."/>
            <person name="Han C."/>
            <person name="Larimer F."/>
            <person name="Land M."/>
            <person name="Hauser L."/>
            <person name="Markowitz V."/>
            <person name="Cheng J.-F."/>
            <person name="Hugenholtz P."/>
            <person name="Woyke T."/>
            <person name="Wu D."/>
            <person name="Brambilla E."/>
            <person name="Klenk H.-P."/>
            <person name="Eisen J.A."/>
        </authorList>
    </citation>
    <scope>NUCLEOTIDE SEQUENCE</scope>
    <source>
        <strain evidence="4">DSM 6220</strain>
    </source>
</reference>
<protein>
    <submittedName>
        <fullName evidence="4">ABC-type uncharacterized transport system involved in gliding motility, auxiliary component</fullName>
    </submittedName>
</protein>
<dbReference type="EMBL" id="CP003350">
    <property type="protein sequence ID" value="AFC85278.1"/>
    <property type="molecule type" value="Genomic_DNA"/>
</dbReference>
<feature type="domain" description="DUF7088" evidence="3">
    <location>
        <begin position="46"/>
        <end position="145"/>
    </location>
</feature>
<evidence type="ECO:0000256" key="1">
    <source>
        <dbReference type="SAM" id="Phobius"/>
    </source>
</evidence>
<dbReference type="AlphaFoldDB" id="H8KZZ7"/>
<dbReference type="InterPro" id="IPR055396">
    <property type="entry name" value="DUF7088"/>
</dbReference>
<dbReference type="Pfam" id="PF23357">
    <property type="entry name" value="DUF7088"/>
    <property type="match status" value="1"/>
</dbReference>
<feature type="transmembrane region" description="Helical" evidence="1">
    <location>
        <begin position="604"/>
        <end position="623"/>
    </location>
</feature>
<keyword evidence="1" id="KW-0472">Membrane</keyword>
<dbReference type="KEGG" id="fau:Fraau_0807"/>
<sequence length="635" mass="70949">MLRRNEVIQRRRWLWLGLALLLPSYLCLLALSNLTLRNVRIDLTRDGLYTLTPGTVGITSHLRHPIRLTLYFSAHATADAPQLRSYEQRVVDMLREMAARSHNRLRLKVIDPMPYSDDEVSAESYGLTPLSGGSNGEQLFMGLVAKVAVGEEPHADRGIDAQEGRVLTIPLLDPSREAFLEYDVAKLLYELNAPTRPTVGIYSTLPINGNPVLGDRPWTLLEQFRQLFNVKMLEHQQLAHLDARTNVLLLIHPKRLSDDELDGLDQYVLSGGHLVVFVDPYSEVDNAPYVDSSGLIDDHSSNLPRLFQAWGLRYDPGQAVVDRSLALPIELADNSRISHPAMLGLGGGQINHHDVITASLQRINVSSAGYFDLLPGTRSRLLPLLQTSAEAESMPVERVIEATSDPAGLLDGYHPDGNHYVLAARVQGINHTAFPERSAVVGHLQTSTQPREVIVVGDTDLLTDRLWLRFTQSLLGQPQLSALANNGDLVANMADYLSGSSALLSIHGRTTGQRHFTRVQSLQRAADQKFLMKKQELQHELSETRRRLAELQPVKGGTDSGLSPDQKQEVEQFLHRQLAINEELREVQHHLNAEIDALGQRLKMINIALMPLLVALSGLWFAWRRTRRRRIGRDG</sequence>
<dbReference type="Pfam" id="PF09822">
    <property type="entry name" value="ABC_transp_aux"/>
    <property type="match status" value="1"/>
</dbReference>
<keyword evidence="1" id="KW-1133">Transmembrane helix</keyword>
<feature type="domain" description="ABC-type uncharacterised transport system" evidence="2">
    <location>
        <begin position="196"/>
        <end position="493"/>
    </location>
</feature>
<organism evidence="4 5">
    <name type="scientific">Frateuria aurantia (strain ATCC 33424 / DSM 6220 / KCTC 2777 / LMG 1558 / NBRC 3245 / NCIMB 13370)</name>
    <name type="common">Acetobacter aurantius</name>
    <dbReference type="NCBI Taxonomy" id="767434"/>
    <lineage>
        <taxon>Bacteria</taxon>
        <taxon>Pseudomonadati</taxon>
        <taxon>Pseudomonadota</taxon>
        <taxon>Gammaproteobacteria</taxon>
        <taxon>Lysobacterales</taxon>
        <taxon>Rhodanobacteraceae</taxon>
        <taxon>Frateuria</taxon>
    </lineage>
</organism>
<keyword evidence="5" id="KW-1185">Reference proteome</keyword>
<gene>
    <name evidence="4" type="ordered locus">Fraau_0807</name>
</gene>
<evidence type="ECO:0000259" key="3">
    <source>
        <dbReference type="Pfam" id="PF23357"/>
    </source>
</evidence>